<feature type="compositionally biased region" description="Basic and acidic residues" evidence="1">
    <location>
        <begin position="61"/>
        <end position="72"/>
    </location>
</feature>
<dbReference type="EMBL" id="CP008753">
    <property type="protein sequence ID" value="AIP84258.1"/>
    <property type="molecule type" value="Genomic_DNA"/>
</dbReference>
<reference evidence="3 4" key="1">
    <citation type="submission" date="2014-06" db="EMBL/GenBank/DDBJ databases">
        <authorList>
            <person name="Bishop-Lilly K.A."/>
            <person name="Broomall S.M."/>
            <person name="Chain P.S."/>
            <person name="Chertkov O."/>
            <person name="Coyne S.R."/>
            <person name="Daligault H.E."/>
            <person name="Davenport K.W."/>
            <person name="Erkkila T."/>
            <person name="Frey K.G."/>
            <person name="Gibbons H.S."/>
            <person name="Gu W."/>
            <person name="Jaissle J."/>
            <person name="Johnson S.L."/>
            <person name="Koroleva G.I."/>
            <person name="Ladner J.T."/>
            <person name="Lo C.-C."/>
            <person name="Minogue T.D."/>
            <person name="Munk C."/>
            <person name="Palacios G.F."/>
            <person name="Redden C.L."/>
            <person name="Rosenzweig C.N."/>
            <person name="Scholz M.B."/>
            <person name="Teshima H."/>
            <person name="Xu Y."/>
        </authorList>
    </citation>
    <scope>NUCLEOTIDE SEQUENCE [LARGE SCALE GENOMIC DNA]</scope>
</reference>
<feature type="region of interest" description="Disordered" evidence="1">
    <location>
        <begin position="1"/>
        <end position="81"/>
    </location>
</feature>
<keyword evidence="2" id="KW-0812">Transmembrane</keyword>
<sequence length="154" mass="16391">MTPSQPSRPPGGRAPSPVLSGRVAALESGFRRVRRCAQQSAHADPQPPLQSRPPVPPASRNGRETARAERKRGSAGGFFHSDRAGSARESWISMASARKSLIVERTAAASLPRFATSRAAFAMSPVLVRAAAVLLSSLSISLKKKRKKARKGKA</sequence>
<feature type="compositionally biased region" description="Low complexity" evidence="1">
    <location>
        <begin position="1"/>
        <end position="17"/>
    </location>
</feature>
<accession>A0A4P1QFI4</accession>
<evidence type="ECO:0000313" key="4">
    <source>
        <dbReference type="Proteomes" id="UP000029461"/>
    </source>
</evidence>
<keyword evidence="2" id="KW-0472">Membrane</keyword>
<gene>
    <name evidence="3" type="ORF">DP46_6043</name>
</gene>
<feature type="compositionally biased region" description="Pro residues" evidence="1">
    <location>
        <begin position="45"/>
        <end position="57"/>
    </location>
</feature>
<keyword evidence="2" id="KW-1133">Transmembrane helix</keyword>
<evidence type="ECO:0000313" key="3">
    <source>
        <dbReference type="EMBL" id="AIP84258.1"/>
    </source>
</evidence>
<protein>
    <submittedName>
        <fullName evidence="3">Uncharacterized protein</fullName>
    </submittedName>
</protein>
<evidence type="ECO:0000256" key="2">
    <source>
        <dbReference type="SAM" id="Phobius"/>
    </source>
</evidence>
<feature type="transmembrane region" description="Helical" evidence="2">
    <location>
        <begin position="119"/>
        <end position="142"/>
    </location>
</feature>
<evidence type="ECO:0000256" key="1">
    <source>
        <dbReference type="SAM" id="MobiDB-lite"/>
    </source>
</evidence>
<proteinExistence type="predicted"/>
<organism evidence="3 4">
    <name type="scientific">Burkholderia phage BEK</name>
    <dbReference type="NCBI Taxonomy" id="1514988"/>
    <lineage>
        <taxon>Viruses</taxon>
        <taxon>Duplodnaviria</taxon>
        <taxon>Heunggongvirae</taxon>
        <taxon>Uroviricota</taxon>
        <taxon>Caudoviricetes</taxon>
        <taxon>Peduoviridae</taxon>
        <taxon>Tigrvirus</taxon>
        <taxon>Tigrvirus phi52237</taxon>
    </lineage>
</organism>
<name>A0A4P1QFI4_9CAUD</name>
<dbReference type="Proteomes" id="UP000029461">
    <property type="component" value="Segment"/>
</dbReference>